<name>A0ABP9MNB9_9GAMM</name>
<reference evidence="2" key="1">
    <citation type="journal article" date="2019" name="Int. J. Syst. Evol. Microbiol.">
        <title>The Global Catalogue of Microorganisms (GCM) 10K type strain sequencing project: providing services to taxonomists for standard genome sequencing and annotation.</title>
        <authorList>
            <consortium name="The Broad Institute Genomics Platform"/>
            <consortium name="The Broad Institute Genome Sequencing Center for Infectious Disease"/>
            <person name="Wu L."/>
            <person name="Ma J."/>
        </authorList>
    </citation>
    <scope>NUCLEOTIDE SEQUENCE [LARGE SCALE GENOMIC DNA]</scope>
    <source>
        <strain evidence="2">JCM 18424</strain>
    </source>
</reference>
<proteinExistence type="predicted"/>
<protein>
    <submittedName>
        <fullName evidence="1">Uncharacterized protein</fullName>
    </submittedName>
</protein>
<organism evidence="1 2">
    <name type="scientific">Wohlfahrtiimonas larvae</name>
    <dbReference type="NCBI Taxonomy" id="1157986"/>
    <lineage>
        <taxon>Bacteria</taxon>
        <taxon>Pseudomonadati</taxon>
        <taxon>Pseudomonadota</taxon>
        <taxon>Gammaproteobacteria</taxon>
        <taxon>Cardiobacteriales</taxon>
        <taxon>Ignatzschineriaceae</taxon>
        <taxon>Wohlfahrtiimonas</taxon>
    </lineage>
</organism>
<sequence length="223" mass="26483">MKKIKFALFIMILSLNIVIAKEFVKNDWFVDEVMHPVQSITVITDTGVMKTLSLTKYDRNGFKESTIITLKYGDIITHKRIFVYFQPYQGNQRTVVTSFSELNQQELLKSWRNIDTALEKWTSHLSYEVIDKMTSSQKILDNYGHMQELSRLFVSDPQNNIYFTKFIYFDSWEDYQLATLDDDMTAIITLAHDEKGNWIYRKSMNDKEQAIVKRYIRYYDNVN</sequence>
<keyword evidence="2" id="KW-1185">Reference proteome</keyword>
<evidence type="ECO:0000313" key="1">
    <source>
        <dbReference type="EMBL" id="GAA5099306.1"/>
    </source>
</evidence>
<dbReference type="EMBL" id="BAABKE010000004">
    <property type="protein sequence ID" value="GAA5099306.1"/>
    <property type="molecule type" value="Genomic_DNA"/>
</dbReference>
<gene>
    <name evidence="1" type="ORF">GCM10023338_12610</name>
</gene>
<accession>A0ABP9MNB9</accession>
<evidence type="ECO:0000313" key="2">
    <source>
        <dbReference type="Proteomes" id="UP001500631"/>
    </source>
</evidence>
<comment type="caution">
    <text evidence="1">The sequence shown here is derived from an EMBL/GenBank/DDBJ whole genome shotgun (WGS) entry which is preliminary data.</text>
</comment>
<dbReference type="Proteomes" id="UP001500631">
    <property type="component" value="Unassembled WGS sequence"/>
</dbReference>
<dbReference type="RefSeq" id="WP_077925348.1">
    <property type="nucleotide sequence ID" value="NZ_BAABKE010000004.1"/>
</dbReference>